<protein>
    <recommendedName>
        <fullName evidence="1 2">NADH-ubiquinone oxidoreductase chain 6</fullName>
        <ecNumber evidence="2">7.1.1.2</ecNumber>
    </recommendedName>
</protein>
<keyword evidence="2" id="KW-0679">Respiratory chain</keyword>
<keyword evidence="2" id="KW-0813">Transport</keyword>
<dbReference type="GO" id="GO:0031966">
    <property type="term" value="C:mitochondrial membrane"/>
    <property type="evidence" value="ECO:0007669"/>
    <property type="project" value="UniProtKB-SubCell"/>
</dbReference>
<comment type="similarity">
    <text evidence="2">Belongs to the complex I subunit 6 family.</text>
</comment>
<dbReference type="AlphaFoldDB" id="A0A0N7AFT0"/>
<feature type="transmembrane region" description="Helical" evidence="2">
    <location>
        <begin position="142"/>
        <end position="161"/>
    </location>
</feature>
<keyword evidence="2" id="KW-0249">Electron transport</keyword>
<feature type="transmembrane region" description="Helical" evidence="2">
    <location>
        <begin position="50"/>
        <end position="74"/>
    </location>
</feature>
<proteinExistence type="inferred from homology"/>
<name>A0A0N7AFT0_9METZ</name>
<keyword evidence="2" id="KW-0812">Transmembrane</keyword>
<dbReference type="GO" id="GO:0008137">
    <property type="term" value="F:NADH dehydrogenase (ubiquinone) activity"/>
    <property type="evidence" value="ECO:0007669"/>
    <property type="project" value="UniProtKB-UniRule"/>
</dbReference>
<feature type="transmembrane region" description="Helical" evidence="2">
    <location>
        <begin position="86"/>
        <end position="104"/>
    </location>
</feature>
<keyword evidence="2" id="KW-1133">Transmembrane helix</keyword>
<accession>A0A0N7AFT0</accession>
<geneLocation type="mitochondrion" evidence="3"/>
<keyword evidence="2" id="KW-0520">NAD</keyword>
<dbReference type="InterPro" id="IPR001457">
    <property type="entry name" value="NADH_UbQ/plastoQ_OxRdtase_su6"/>
</dbReference>
<keyword evidence="2" id="KW-0830">Ubiquinone</keyword>
<organism evidence="3">
    <name type="scientific">Tabachnickia sp. DVL-2014</name>
    <dbReference type="NCBI Taxonomy" id="1569960"/>
    <lineage>
        <taxon>Eukaryota</taxon>
        <taxon>Metazoa</taxon>
        <taxon>Porifera</taxon>
        <taxon>Hexactinellida</taxon>
        <taxon>Amphidiscophora</taxon>
        <taxon>Amphidiscosida</taxon>
        <taxon>Hyalonematidae</taxon>
        <taxon>Tabachnickia</taxon>
    </lineage>
</organism>
<dbReference type="EC" id="7.1.1.2" evidence="2"/>
<dbReference type="PANTHER" id="PTHR33269:SF17">
    <property type="entry name" value="NADH-UBIQUINONE OXIDOREDUCTASE CHAIN 6"/>
    <property type="match status" value="1"/>
</dbReference>
<sequence length="191" mass="21830">MKHLLTILCINIIICSFMMITTTSTIRSTIWLILSYTNGCAILILLKLDFIALLTVIIYLGAISILFLFIIMMIDSTQIKLIKENTNTTAIGIVTSITWILLILNSNIINKHINKSYTHKSIKTESNTEIISNSLYTQLSQWFILSSIILLTAMIIAIWLIPKNIQKSLSQQLIKQIQRNILHKIKSYLYT</sequence>
<keyword evidence="2" id="KW-0472">Membrane</keyword>
<keyword evidence="3" id="KW-0560">Oxidoreductase</keyword>
<evidence type="ECO:0000313" key="3">
    <source>
        <dbReference type="EMBL" id="AJF93995.1"/>
    </source>
</evidence>
<dbReference type="Pfam" id="PF00499">
    <property type="entry name" value="Oxidored_q3"/>
    <property type="match status" value="1"/>
</dbReference>
<evidence type="ECO:0000256" key="2">
    <source>
        <dbReference type="RuleBase" id="RU004430"/>
    </source>
</evidence>
<comment type="function">
    <text evidence="2">Core subunit of the mitochondrial membrane respiratory chain NADH dehydrogenase (Complex I) which catalyzes electron transfer from NADH through the respiratory chain, using ubiquinone as an electron acceptor. Essential for the catalytic activity and assembly of complex I.</text>
</comment>
<keyword evidence="2 3" id="KW-0496">Mitochondrion</keyword>
<reference evidence="3" key="1">
    <citation type="journal article" date="2014" name="Gene">
        <title>Eight new mtDNA sequences of glass sponges reveal an extensive usage of +1 frameshifting in mitochondrial translation.</title>
        <authorList>
            <person name="Haen K.M."/>
            <person name="Pett W."/>
            <person name="Lavrov D.V."/>
        </authorList>
    </citation>
    <scope>NUCLEOTIDE SEQUENCE</scope>
</reference>
<gene>
    <name evidence="3" type="primary">nad6</name>
</gene>
<feature type="transmembrane region" description="Helical" evidence="2">
    <location>
        <begin position="7"/>
        <end position="30"/>
    </location>
</feature>
<keyword evidence="2" id="KW-1278">Translocase</keyword>
<dbReference type="PANTHER" id="PTHR33269">
    <property type="entry name" value="NADH-UBIQUINONE OXIDOREDUCTASE CHAIN 6"/>
    <property type="match status" value="1"/>
</dbReference>
<comment type="catalytic activity">
    <reaction evidence="2">
        <text>a ubiquinone + NADH + 5 H(+)(in) = a ubiquinol + NAD(+) + 4 H(+)(out)</text>
        <dbReference type="Rhea" id="RHEA:29091"/>
        <dbReference type="Rhea" id="RHEA-COMP:9565"/>
        <dbReference type="Rhea" id="RHEA-COMP:9566"/>
        <dbReference type="ChEBI" id="CHEBI:15378"/>
        <dbReference type="ChEBI" id="CHEBI:16389"/>
        <dbReference type="ChEBI" id="CHEBI:17976"/>
        <dbReference type="ChEBI" id="CHEBI:57540"/>
        <dbReference type="ChEBI" id="CHEBI:57945"/>
        <dbReference type="EC" id="7.1.1.2"/>
    </reaction>
</comment>
<dbReference type="EMBL" id="KM580074">
    <property type="protein sequence ID" value="AJF93995.1"/>
    <property type="molecule type" value="Genomic_DNA"/>
</dbReference>
<dbReference type="GO" id="GO:0016491">
    <property type="term" value="F:oxidoreductase activity"/>
    <property type="evidence" value="ECO:0007669"/>
    <property type="project" value="UniProtKB-KW"/>
</dbReference>
<dbReference type="InterPro" id="IPR042106">
    <property type="entry name" value="Nuo/plastoQ_OxRdtase_6_NuoJ"/>
</dbReference>
<evidence type="ECO:0000256" key="1">
    <source>
        <dbReference type="ARBA" id="ARBA00021095"/>
    </source>
</evidence>
<dbReference type="Gene3D" id="1.20.120.1200">
    <property type="entry name" value="NADH-ubiquinone/plastoquinone oxidoreductase chain 6, subunit NuoJ"/>
    <property type="match status" value="1"/>
</dbReference>
<comment type="subcellular location">
    <subcellularLocation>
        <location evidence="2">Mitochondrion membrane</location>
        <topology evidence="2">Multi-pass membrane protein</topology>
    </subcellularLocation>
</comment>